<dbReference type="PROSITE" id="PS50191">
    <property type="entry name" value="CRAL_TRIO"/>
    <property type="match status" value="1"/>
</dbReference>
<keyword evidence="2" id="KW-1133">Transmembrane helix</keyword>
<dbReference type="Pfam" id="PF00787">
    <property type="entry name" value="PX"/>
    <property type="match status" value="1"/>
</dbReference>
<dbReference type="GO" id="GO:0008526">
    <property type="term" value="F:phosphatidylinositol transfer activity"/>
    <property type="evidence" value="ECO:0007669"/>
    <property type="project" value="TreeGrafter"/>
</dbReference>
<feature type="domain" description="CRAL-TRIO" evidence="3">
    <location>
        <begin position="338"/>
        <end position="484"/>
    </location>
</feature>
<dbReference type="AlphaFoldDB" id="A0AB34JDC6"/>
<accession>A0AB34JDC6</accession>
<dbReference type="SUPFAM" id="SSF52087">
    <property type="entry name" value="CRAL/TRIO domain"/>
    <property type="match status" value="1"/>
</dbReference>
<dbReference type="EMBL" id="JBGBPQ010000009">
    <property type="protein sequence ID" value="KAL1519665.1"/>
    <property type="molecule type" value="Genomic_DNA"/>
</dbReference>
<evidence type="ECO:0000313" key="7">
    <source>
        <dbReference type="Proteomes" id="UP001515480"/>
    </source>
</evidence>
<proteinExistence type="predicted"/>
<dbReference type="PROSITE" id="PS50195">
    <property type="entry name" value="PX"/>
    <property type="match status" value="1"/>
</dbReference>
<comment type="caution">
    <text evidence="6">The sequence shown here is derived from an EMBL/GenBank/DDBJ whole genome shotgun (WGS) entry which is preliminary data.</text>
</comment>
<dbReference type="InterPro" id="IPR001683">
    <property type="entry name" value="PX_dom"/>
</dbReference>
<dbReference type="InterPro" id="IPR052578">
    <property type="entry name" value="PI_Transfer_CRAL-TRIO"/>
</dbReference>
<dbReference type="InterPro" id="IPR036871">
    <property type="entry name" value="PX_dom_sf"/>
</dbReference>
<reference evidence="6 7" key="1">
    <citation type="journal article" date="2024" name="Science">
        <title>Giant polyketide synthase enzymes in the biosynthesis of giant marine polyether toxins.</title>
        <authorList>
            <person name="Fallon T.R."/>
            <person name="Shende V.V."/>
            <person name="Wierzbicki I.H."/>
            <person name="Pendleton A.L."/>
            <person name="Watervoot N.F."/>
            <person name="Auber R.P."/>
            <person name="Gonzalez D.J."/>
            <person name="Wisecaver J.H."/>
            <person name="Moore B.S."/>
        </authorList>
    </citation>
    <scope>NUCLEOTIDE SEQUENCE [LARGE SCALE GENOMIC DNA]</scope>
    <source>
        <strain evidence="6 7">12B1</strain>
    </source>
</reference>
<evidence type="ECO:0000313" key="5">
    <source>
        <dbReference type="EMBL" id="KAL1519658.1"/>
    </source>
</evidence>
<evidence type="ECO:0008006" key="8">
    <source>
        <dbReference type="Google" id="ProtNLM"/>
    </source>
</evidence>
<keyword evidence="2" id="KW-0812">Transmembrane</keyword>
<dbReference type="EMBL" id="JBGBPQ010000009">
    <property type="protein sequence ID" value="KAL1519658.1"/>
    <property type="molecule type" value="Genomic_DNA"/>
</dbReference>
<evidence type="ECO:0000256" key="2">
    <source>
        <dbReference type="SAM" id="Phobius"/>
    </source>
</evidence>
<dbReference type="Gene3D" id="3.30.1520.10">
    <property type="entry name" value="Phox-like domain"/>
    <property type="match status" value="1"/>
</dbReference>
<protein>
    <recommendedName>
        <fullName evidence="8">CRAL-TRIO domain-containing protein</fullName>
    </recommendedName>
</protein>
<dbReference type="Gene3D" id="3.40.525.10">
    <property type="entry name" value="CRAL-TRIO lipid binding domain"/>
    <property type="match status" value="1"/>
</dbReference>
<dbReference type="PANTHER" id="PTHR45824:SF29">
    <property type="entry name" value="GH16843P"/>
    <property type="match status" value="1"/>
</dbReference>
<dbReference type="PANTHER" id="PTHR45824">
    <property type="entry name" value="GH16843P"/>
    <property type="match status" value="1"/>
</dbReference>
<evidence type="ECO:0000259" key="3">
    <source>
        <dbReference type="PROSITE" id="PS50191"/>
    </source>
</evidence>
<keyword evidence="7" id="KW-1185">Reference proteome</keyword>
<dbReference type="InterPro" id="IPR036865">
    <property type="entry name" value="CRAL-TRIO_dom_sf"/>
</dbReference>
<name>A0AB34JDC6_PRYPA</name>
<dbReference type="Proteomes" id="UP001515480">
    <property type="component" value="Unassembled WGS sequence"/>
</dbReference>
<evidence type="ECO:0000259" key="4">
    <source>
        <dbReference type="PROSITE" id="PS50195"/>
    </source>
</evidence>
<keyword evidence="2" id="KW-0472">Membrane</keyword>
<dbReference type="GO" id="GO:0035091">
    <property type="term" value="F:phosphatidylinositol binding"/>
    <property type="evidence" value="ECO:0007669"/>
    <property type="project" value="InterPro"/>
</dbReference>
<evidence type="ECO:0000256" key="1">
    <source>
        <dbReference type="SAM" id="MobiDB-lite"/>
    </source>
</evidence>
<dbReference type="CDD" id="cd06093">
    <property type="entry name" value="PX_domain"/>
    <property type="match status" value="1"/>
</dbReference>
<dbReference type="CDD" id="cd00170">
    <property type="entry name" value="SEC14"/>
    <property type="match status" value="1"/>
</dbReference>
<dbReference type="InterPro" id="IPR001251">
    <property type="entry name" value="CRAL-TRIO_dom"/>
</dbReference>
<gene>
    <name evidence="5" type="ORF">AB1Y20_023169</name>
    <name evidence="6" type="ORF">AB1Y20_023176</name>
</gene>
<sequence length="510" mass="55506">MASDQASRPPPHCRVVSYRLVGDHAEYQIQTCAPTSAEVHVTASRRYNDFKALHRQLRLRQLSPPPLPPPGGRRNLESRFLNERVGLLDSWLSRACASCSGEHVALVERFVAVERTCAFPPPAPAASDAAVCRESEGERARAESLGACAAPPARSPLAPPRLRAACAALPTLQQLLLLLLAASCMALVSGVAAAVAVAAAVLGYSSAVSGATPSCDERSHDIAPERGETEGAVLPWEAAVAPPTKDPSEAAKLHEIHSLRQLLEEDASWVQLPLCAKAFATDAILYDYLETSGHSPARARQRLLATMQWRQARELDAPELPRCSSCDADPTSHCCFSLGADLRGWEAIYLCPGRARDKDPDRGLRHLWITLESVLRRAPDSGRVVMLVDLNGFSLRDLDPRTGLRCIPAILSHHCGRVCQFALLSPPRVFKVIYNMIAPVCPSWFLEKVHLLKGKAAQSYCERYLTPKQVEFLHLTSQLPPRPGFLPARTASPYPEASPNGPRKSGRSHG</sequence>
<feature type="region of interest" description="Disordered" evidence="1">
    <location>
        <begin position="485"/>
        <end position="510"/>
    </location>
</feature>
<dbReference type="Pfam" id="PF00650">
    <property type="entry name" value="CRAL_TRIO"/>
    <property type="match status" value="1"/>
</dbReference>
<feature type="transmembrane region" description="Helical" evidence="2">
    <location>
        <begin position="175"/>
        <end position="204"/>
    </location>
</feature>
<feature type="domain" description="PX" evidence="4">
    <location>
        <begin position="1"/>
        <end position="117"/>
    </location>
</feature>
<evidence type="ECO:0000313" key="6">
    <source>
        <dbReference type="EMBL" id="KAL1519665.1"/>
    </source>
</evidence>
<organism evidence="6 7">
    <name type="scientific">Prymnesium parvum</name>
    <name type="common">Toxic golden alga</name>
    <dbReference type="NCBI Taxonomy" id="97485"/>
    <lineage>
        <taxon>Eukaryota</taxon>
        <taxon>Haptista</taxon>
        <taxon>Haptophyta</taxon>
        <taxon>Prymnesiophyceae</taxon>
        <taxon>Prymnesiales</taxon>
        <taxon>Prymnesiaceae</taxon>
        <taxon>Prymnesium</taxon>
    </lineage>
</organism>
<dbReference type="SUPFAM" id="SSF64268">
    <property type="entry name" value="PX domain"/>
    <property type="match status" value="1"/>
</dbReference>